<dbReference type="AlphaFoldDB" id="E6SJ21"/>
<keyword evidence="4" id="KW-1185">Reference proteome</keyword>
<dbReference type="HOGENOM" id="CLU_019881_0_0_9"/>
<evidence type="ECO:0000259" key="2">
    <source>
        <dbReference type="Pfam" id="PF07510"/>
    </source>
</evidence>
<dbReference type="EMBL" id="CP002344">
    <property type="protein sequence ID" value="ADU52045.1"/>
    <property type="molecule type" value="Genomic_DNA"/>
</dbReference>
<dbReference type="PANTHER" id="PTHR35149:SF2">
    <property type="entry name" value="DUF262 DOMAIN-CONTAINING PROTEIN"/>
    <property type="match status" value="1"/>
</dbReference>
<dbReference type="InterPro" id="IPR011089">
    <property type="entry name" value="GmrSD_C"/>
</dbReference>
<reference evidence="4" key="2">
    <citation type="journal article" date="2010" name="Stand. Genomic Sci.">
        <title>Complete genome sequence of Thermaerobacter marianensis type strain (7p75aT).</title>
        <authorList>
            <person name="Han C."/>
            <person name="Gu W."/>
            <person name="Zhang X."/>
            <person name="Lapidus A."/>
            <person name="Nolan M."/>
            <person name="Copeland A."/>
            <person name="Lucas S."/>
            <person name="Glavina Del Rio T."/>
            <person name="Tice H."/>
            <person name="Cheng J."/>
            <person name="Tapia R."/>
            <person name="Goodwin L."/>
            <person name="Pitluck S."/>
            <person name="Pagani I."/>
            <person name="Ivanova N."/>
            <person name="Mavromatis K."/>
            <person name="Mikhailova N."/>
            <person name="Pati A."/>
            <person name="Chen A."/>
            <person name="Palaniappan K."/>
            <person name="Land M."/>
            <person name="Hauser L."/>
            <person name="Chang Y."/>
            <person name="Jeffries C."/>
            <person name="Schneider S."/>
            <person name="Rohde M."/>
            <person name="Goker M."/>
            <person name="Pukall R."/>
            <person name="Woyke T."/>
            <person name="Bristow J."/>
            <person name="Eisen J."/>
            <person name="Markowitz V."/>
            <person name="Hugenholtz P."/>
            <person name="Kyrpides N."/>
            <person name="Klenk H."/>
            <person name="Detter J."/>
        </authorList>
    </citation>
    <scope>NUCLEOTIDE SEQUENCE [LARGE SCALE GENOMIC DNA]</scope>
    <source>
        <strain evidence="4">ATCC 700841 / DSM 12885 / JCM 10246 / 7p75a</strain>
    </source>
</reference>
<dbReference type="eggNOG" id="COG1479">
    <property type="taxonomic scope" value="Bacteria"/>
</dbReference>
<evidence type="ECO:0000259" key="1">
    <source>
        <dbReference type="Pfam" id="PF03235"/>
    </source>
</evidence>
<proteinExistence type="predicted"/>
<name>E6SJ21_THEM7</name>
<reference evidence="3 4" key="1">
    <citation type="journal article" date="2010" name="Stand. Genomic Sci.">
        <title>Complete genome sequence of Thermaerobacter marianensis type strain (7p75a).</title>
        <authorList>
            <person name="Han C."/>
            <person name="Gu W."/>
            <person name="Zhang X."/>
            <person name="Lapidus A."/>
            <person name="Nolan M."/>
            <person name="Copeland A."/>
            <person name="Lucas S."/>
            <person name="Del Rio T.G."/>
            <person name="Tice H."/>
            <person name="Cheng J.F."/>
            <person name="Tapia R."/>
            <person name="Goodwin L."/>
            <person name="Pitluck S."/>
            <person name="Pagani I."/>
            <person name="Ivanova N."/>
            <person name="Mavromatis K."/>
            <person name="Mikhailova N."/>
            <person name="Pati A."/>
            <person name="Chen A."/>
            <person name="Palaniappan K."/>
            <person name="Land M."/>
            <person name="Hauser L."/>
            <person name="Chang Y.J."/>
            <person name="Jeffries C.D."/>
            <person name="Schneider S."/>
            <person name="Rohde M."/>
            <person name="Goker M."/>
            <person name="Pukall R."/>
            <person name="Woyke T."/>
            <person name="Bristow J."/>
            <person name="Eisen J.A."/>
            <person name="Markowitz V."/>
            <person name="Hugenholtz P."/>
            <person name="Kyrpides N.C."/>
            <person name="Klenk H.P."/>
            <person name="Detter J.C."/>
        </authorList>
    </citation>
    <scope>NUCLEOTIDE SEQUENCE [LARGE SCALE GENOMIC DNA]</scope>
    <source>
        <strain evidence="4">ATCC 700841 / DSM 12885 / JCM 10246 / 7p75a</strain>
    </source>
</reference>
<dbReference type="Pfam" id="PF07510">
    <property type="entry name" value="GmrSD_C"/>
    <property type="match status" value="1"/>
</dbReference>
<dbReference type="InterPro" id="IPR004919">
    <property type="entry name" value="GmrSD_N"/>
</dbReference>
<protein>
    <recommendedName>
        <fullName evidence="5">DUF262 domain-containing protein</fullName>
    </recommendedName>
</protein>
<dbReference type="Proteomes" id="UP000008915">
    <property type="component" value="Chromosome"/>
</dbReference>
<dbReference type="PANTHER" id="PTHR35149">
    <property type="entry name" value="SLL5132 PROTEIN"/>
    <property type="match status" value="1"/>
</dbReference>
<gene>
    <name evidence="3" type="ordered locus">Tmar_1962</name>
</gene>
<evidence type="ECO:0000313" key="4">
    <source>
        <dbReference type="Proteomes" id="UP000008915"/>
    </source>
</evidence>
<sequence>MRIVHRPRDIDARTRTIRELLARQKYTIDYYQREYKWQTKHVVELLDDLANRFLEFYDEGHERIAVSDYGPYFLGSIIVSNRQGKKVIVDGQQRLTTITLLLIYLRHHLDDEDQKSAIAEMIYSQKYGKKSLNLDITDRVECINRLLHHGQYRPPDDAPESIINLADRYSDIVEHFPDALRGKALPYFADWLMENVYLVEITAYSDDDAYTIFETMNDRGLSLSPTDMLKGYLLSNISSPDERGRVEKIWQGRIHSLRGLGKDEDADAIKAWLRAQYAETIRERRRDSKPQDFERIGTEFHRWIREHEGHLGLRSSQDFTRFVEINFSYYTMWYARLREASQKRQPGLEAVHYNAEHNFTLQYPVLLAALRVDDDEVTALRKLRVVATYLDILLHRRIWNFRAIDYSTMQYRMFQLVKDIRGRDVGELVSILKQRLKTEPDFRDTPHFRLHGQNGPQVHRILARLTDYVETGSGQTSDYEKYARRGRHGYEIEHIWADEPVRHQDEFTHESEFREYRNRIGGLLLLPKSFNASYGNLPYSQKRRYYLSQNLLARSLHEQTYERNPGFLRFIQQTGLPFRPHPDFKKADLDARQELYLRLAEQIWSPDRLDQVAQV</sequence>
<feature type="domain" description="GmrSD restriction endonucleases C-terminal" evidence="2">
    <location>
        <begin position="456"/>
        <end position="594"/>
    </location>
</feature>
<feature type="domain" description="GmrSD restriction endonucleases N-terminal" evidence="1">
    <location>
        <begin position="18"/>
        <end position="233"/>
    </location>
</feature>
<dbReference type="KEGG" id="tmr:Tmar_1962"/>
<dbReference type="RefSeq" id="WP_013496345.1">
    <property type="nucleotide sequence ID" value="NC_014831.1"/>
</dbReference>
<accession>E6SJ21</accession>
<evidence type="ECO:0008006" key="5">
    <source>
        <dbReference type="Google" id="ProtNLM"/>
    </source>
</evidence>
<evidence type="ECO:0000313" key="3">
    <source>
        <dbReference type="EMBL" id="ADU52045.1"/>
    </source>
</evidence>
<dbReference type="Pfam" id="PF03235">
    <property type="entry name" value="GmrSD_N"/>
    <property type="match status" value="1"/>
</dbReference>
<organism evidence="3 4">
    <name type="scientific">Thermaerobacter marianensis (strain ATCC 700841 / DSM 12885 / JCM 10246 / 7p75a)</name>
    <dbReference type="NCBI Taxonomy" id="644966"/>
    <lineage>
        <taxon>Bacteria</taxon>
        <taxon>Bacillati</taxon>
        <taxon>Bacillota</taxon>
        <taxon>Clostridia</taxon>
        <taxon>Eubacteriales</taxon>
        <taxon>Clostridiales Family XVII. Incertae Sedis</taxon>
        <taxon>Thermaerobacter</taxon>
    </lineage>
</organism>